<dbReference type="Gene3D" id="1.10.10.1320">
    <property type="entry name" value="Anti-sigma factor, zinc-finger domain"/>
    <property type="match status" value="1"/>
</dbReference>
<dbReference type="NCBIfam" id="TIGR03988">
    <property type="entry name" value="antisig_RsrA"/>
    <property type="match status" value="1"/>
</dbReference>
<dbReference type="EMBL" id="JACCFS010000001">
    <property type="protein sequence ID" value="NYJ36542.1"/>
    <property type="molecule type" value="Genomic_DNA"/>
</dbReference>
<evidence type="ECO:0000256" key="2">
    <source>
        <dbReference type="ARBA" id="ARBA00023163"/>
    </source>
</evidence>
<sequence length="105" mass="11476">MGGGHGKDHDTPCSEVLDKLYTYIDGELEEGNCEDIRRHLDGCGPCLDEYGLEEAVKKLVAKHCGCDPVPMDLRDKVLGRLAQARNEELAREGRAERLNSPGAPA</sequence>
<evidence type="ECO:0000313" key="5">
    <source>
        <dbReference type="Proteomes" id="UP000572051"/>
    </source>
</evidence>
<dbReference type="RefSeq" id="WP_179826501.1">
    <property type="nucleotide sequence ID" value="NZ_JACCFS010000001.1"/>
</dbReference>
<dbReference type="Proteomes" id="UP000572051">
    <property type="component" value="Unassembled WGS sequence"/>
</dbReference>
<name>A0A7Z0JC43_9ACTN</name>
<organism evidence="4 5">
    <name type="scientific">Nocardiopsis aegyptia</name>
    <dbReference type="NCBI Taxonomy" id="220378"/>
    <lineage>
        <taxon>Bacteria</taxon>
        <taxon>Bacillati</taxon>
        <taxon>Actinomycetota</taxon>
        <taxon>Actinomycetes</taxon>
        <taxon>Streptosporangiales</taxon>
        <taxon>Nocardiopsidaceae</taxon>
        <taxon>Nocardiopsis</taxon>
    </lineage>
</organism>
<keyword evidence="2" id="KW-0804">Transcription</keyword>
<keyword evidence="5" id="KW-1185">Reference proteome</keyword>
<dbReference type="InterPro" id="IPR041916">
    <property type="entry name" value="Anti_sigma_zinc_sf"/>
</dbReference>
<proteinExistence type="predicted"/>
<evidence type="ECO:0000259" key="3">
    <source>
        <dbReference type="Pfam" id="PF13490"/>
    </source>
</evidence>
<dbReference type="AlphaFoldDB" id="A0A7Z0JC43"/>
<dbReference type="Pfam" id="PF13490">
    <property type="entry name" value="zf-HC2"/>
    <property type="match status" value="1"/>
</dbReference>
<gene>
    <name evidence="4" type="ORF">HNR10_004423</name>
</gene>
<protein>
    <submittedName>
        <fullName evidence="4">Mycothiol system anti-sigma-R factor</fullName>
    </submittedName>
</protein>
<comment type="caution">
    <text evidence="4">The sequence shown here is derived from an EMBL/GenBank/DDBJ whole genome shotgun (WGS) entry which is preliminary data.</text>
</comment>
<accession>A0A7Z0JC43</accession>
<reference evidence="4 5" key="1">
    <citation type="submission" date="2020-07" db="EMBL/GenBank/DDBJ databases">
        <title>Sequencing the genomes of 1000 actinobacteria strains.</title>
        <authorList>
            <person name="Klenk H.-P."/>
        </authorList>
    </citation>
    <scope>NUCLEOTIDE SEQUENCE [LARGE SCALE GENOMIC DNA]</scope>
    <source>
        <strain evidence="4 5">DSM 44442</strain>
    </source>
</reference>
<evidence type="ECO:0000313" key="4">
    <source>
        <dbReference type="EMBL" id="NYJ36542.1"/>
    </source>
</evidence>
<dbReference type="InterPro" id="IPR024020">
    <property type="entry name" value="Anit_sigma_mycothiol_RsrA"/>
</dbReference>
<dbReference type="InterPro" id="IPR027383">
    <property type="entry name" value="Znf_put"/>
</dbReference>
<evidence type="ECO:0000256" key="1">
    <source>
        <dbReference type="ARBA" id="ARBA00023015"/>
    </source>
</evidence>
<keyword evidence="1" id="KW-0805">Transcription regulation</keyword>
<feature type="domain" description="Putative zinc-finger" evidence="3">
    <location>
        <begin position="13"/>
        <end position="46"/>
    </location>
</feature>